<dbReference type="Pfam" id="PF00583">
    <property type="entry name" value="Acetyltransf_1"/>
    <property type="match status" value="1"/>
</dbReference>
<keyword evidence="1 4" id="KW-0808">Transferase</keyword>
<sequence length="335" mass="36970">MQIDNLDVSDPAVVDELWRLTKTVHEQERQGNPPPVEEAFRAGFGNEFPGHRTLRRGVWKDGRLAGCSSITLNDRENKHLATITGAVDPDRRREGVGQALLDDAVRTAGDNGRTTFMCAAREPAEGGPFRSPAASELLAKNGFKISLRELNRGADVDALGEREQGLLDESKAASPGYRTLTWMGSAPDEVVDSFCRLMGIFLSEAPTGDVDMEDFQMDAERMREAERSLAARGSFGINTVALDENDEVAALTQYTVPSKDADFAGQGMTLVDPAHRGKKLGIRVKIENLRRLREEFPGVKRLRTGNADTNTHMNRINDMMGFQTVEVYAEYVKKA</sequence>
<dbReference type="EMBL" id="JBHSDK010000021">
    <property type="protein sequence ID" value="MFC4336464.1"/>
    <property type="molecule type" value="Genomic_DNA"/>
</dbReference>
<dbReference type="CDD" id="cd04301">
    <property type="entry name" value="NAT_SF"/>
    <property type="match status" value="1"/>
</dbReference>
<dbReference type="InterPro" id="IPR050832">
    <property type="entry name" value="Bact_Acetyltransf"/>
</dbReference>
<evidence type="ECO:0000313" key="5">
    <source>
        <dbReference type="Proteomes" id="UP001595823"/>
    </source>
</evidence>
<gene>
    <name evidence="4" type="ORF">ACFPET_14770</name>
</gene>
<reference evidence="5" key="1">
    <citation type="journal article" date="2019" name="Int. J. Syst. Evol. Microbiol.">
        <title>The Global Catalogue of Microorganisms (GCM) 10K type strain sequencing project: providing services to taxonomists for standard genome sequencing and annotation.</title>
        <authorList>
            <consortium name="The Broad Institute Genomics Platform"/>
            <consortium name="The Broad Institute Genome Sequencing Center for Infectious Disease"/>
            <person name="Wu L."/>
            <person name="Ma J."/>
        </authorList>
    </citation>
    <scope>NUCLEOTIDE SEQUENCE [LARGE SCALE GENOMIC DNA]</scope>
    <source>
        <strain evidence="5">IBRC-M 10908</strain>
    </source>
</reference>
<evidence type="ECO:0000313" key="4">
    <source>
        <dbReference type="EMBL" id="MFC4336464.1"/>
    </source>
</evidence>
<dbReference type="EC" id="2.3.1.-" evidence="4"/>
<evidence type="ECO:0000259" key="3">
    <source>
        <dbReference type="PROSITE" id="PS51186"/>
    </source>
</evidence>
<accession>A0ABV8U062</accession>
<dbReference type="Gene3D" id="3.40.630.30">
    <property type="match status" value="1"/>
</dbReference>
<dbReference type="Proteomes" id="UP001595823">
    <property type="component" value="Unassembled WGS sequence"/>
</dbReference>
<feature type="domain" description="N-acetyltransferase" evidence="3">
    <location>
        <begin position="11"/>
        <end position="162"/>
    </location>
</feature>
<dbReference type="PANTHER" id="PTHR43877">
    <property type="entry name" value="AMINOALKYLPHOSPHONATE N-ACETYLTRANSFERASE-RELATED-RELATED"/>
    <property type="match status" value="1"/>
</dbReference>
<keyword evidence="5" id="KW-1185">Reference proteome</keyword>
<protein>
    <submittedName>
        <fullName evidence="4">GNAT family N-acetyltransferase</fullName>
        <ecNumber evidence="4">2.3.1.-</ecNumber>
    </submittedName>
</protein>
<name>A0ABV8U062_9ACTN</name>
<evidence type="ECO:0000256" key="2">
    <source>
        <dbReference type="ARBA" id="ARBA00023315"/>
    </source>
</evidence>
<dbReference type="InterPro" id="IPR016181">
    <property type="entry name" value="Acyl_CoA_acyltransferase"/>
</dbReference>
<dbReference type="InterPro" id="IPR000182">
    <property type="entry name" value="GNAT_dom"/>
</dbReference>
<comment type="caution">
    <text evidence="4">The sequence shown here is derived from an EMBL/GenBank/DDBJ whole genome shotgun (WGS) entry which is preliminary data.</text>
</comment>
<proteinExistence type="predicted"/>
<keyword evidence="2 4" id="KW-0012">Acyltransferase</keyword>
<organism evidence="4 5">
    <name type="scientific">Salininema proteolyticum</name>
    <dbReference type="NCBI Taxonomy" id="1607685"/>
    <lineage>
        <taxon>Bacteria</taxon>
        <taxon>Bacillati</taxon>
        <taxon>Actinomycetota</taxon>
        <taxon>Actinomycetes</taxon>
        <taxon>Glycomycetales</taxon>
        <taxon>Glycomycetaceae</taxon>
        <taxon>Salininema</taxon>
    </lineage>
</organism>
<dbReference type="GO" id="GO:0016746">
    <property type="term" value="F:acyltransferase activity"/>
    <property type="evidence" value="ECO:0007669"/>
    <property type="project" value="UniProtKB-KW"/>
</dbReference>
<dbReference type="PROSITE" id="PS51186">
    <property type="entry name" value="GNAT"/>
    <property type="match status" value="1"/>
</dbReference>
<dbReference type="RefSeq" id="WP_380622432.1">
    <property type="nucleotide sequence ID" value="NZ_JBHSDK010000021.1"/>
</dbReference>
<evidence type="ECO:0000256" key="1">
    <source>
        <dbReference type="ARBA" id="ARBA00022679"/>
    </source>
</evidence>
<dbReference type="SUPFAM" id="SSF55729">
    <property type="entry name" value="Acyl-CoA N-acyltransferases (Nat)"/>
    <property type="match status" value="2"/>
</dbReference>